<comment type="caution">
    <text evidence="7">The sequence shown here is derived from an EMBL/GenBank/DDBJ whole genome shotgun (WGS) entry which is preliminary data.</text>
</comment>
<dbReference type="GO" id="GO:0003723">
    <property type="term" value="F:RNA binding"/>
    <property type="evidence" value="ECO:0007669"/>
    <property type="project" value="UniProtKB-UniRule"/>
</dbReference>
<dbReference type="Pfam" id="PF22458">
    <property type="entry name" value="RsmF-B_ferredox"/>
    <property type="match status" value="1"/>
</dbReference>
<accession>A0A2D0NC68</accession>
<evidence type="ECO:0000256" key="1">
    <source>
        <dbReference type="ARBA" id="ARBA00022603"/>
    </source>
</evidence>
<feature type="domain" description="SAM-dependent MTase RsmB/NOP-type" evidence="6">
    <location>
        <begin position="146"/>
        <end position="405"/>
    </location>
</feature>
<keyword evidence="2 5" id="KW-0808">Transferase</keyword>
<name>A0A2D0NC68_FLAN2</name>
<evidence type="ECO:0000256" key="3">
    <source>
        <dbReference type="ARBA" id="ARBA00022691"/>
    </source>
</evidence>
<dbReference type="Gene3D" id="3.40.50.150">
    <property type="entry name" value="Vaccinia Virus protein VP39"/>
    <property type="match status" value="1"/>
</dbReference>
<keyword evidence="4 5" id="KW-0694">RNA-binding</keyword>
<dbReference type="PRINTS" id="PR02008">
    <property type="entry name" value="RCMTFAMILY"/>
</dbReference>
<comment type="similarity">
    <text evidence="5">Belongs to the class I-like SAM-binding methyltransferase superfamily. RsmB/NOP family.</text>
</comment>
<evidence type="ECO:0000256" key="4">
    <source>
        <dbReference type="ARBA" id="ARBA00022884"/>
    </source>
</evidence>
<dbReference type="GO" id="GO:0008173">
    <property type="term" value="F:RNA methyltransferase activity"/>
    <property type="evidence" value="ECO:0007669"/>
    <property type="project" value="InterPro"/>
</dbReference>
<dbReference type="InterPro" id="IPR001678">
    <property type="entry name" value="MeTrfase_RsmB-F_NOP2_dom"/>
</dbReference>
<dbReference type="Proteomes" id="UP000223913">
    <property type="component" value="Unassembled WGS sequence"/>
</dbReference>
<dbReference type="InterPro" id="IPR023267">
    <property type="entry name" value="RCMT"/>
</dbReference>
<dbReference type="InterPro" id="IPR054728">
    <property type="entry name" value="RsmB-like_ferredoxin"/>
</dbReference>
<evidence type="ECO:0000259" key="6">
    <source>
        <dbReference type="PROSITE" id="PS51686"/>
    </source>
</evidence>
<feature type="binding site" evidence="5">
    <location>
        <position position="258"/>
    </location>
    <ligand>
        <name>S-adenosyl-L-methionine</name>
        <dbReference type="ChEBI" id="CHEBI:59789"/>
    </ligand>
</feature>
<gene>
    <name evidence="7" type="ORF">CRP01_15000</name>
</gene>
<dbReference type="Pfam" id="PF01189">
    <property type="entry name" value="Methyltr_RsmB-F"/>
    <property type="match status" value="1"/>
</dbReference>
<keyword evidence="1 5" id="KW-0489">Methyltransferase</keyword>
<dbReference type="PROSITE" id="PS51686">
    <property type="entry name" value="SAM_MT_RSMB_NOP"/>
    <property type="match status" value="1"/>
</dbReference>
<dbReference type="PANTHER" id="PTHR22807:SF53">
    <property type="entry name" value="RIBOSOMAL RNA SMALL SUBUNIT METHYLTRANSFERASE B-RELATED"/>
    <property type="match status" value="1"/>
</dbReference>
<dbReference type="EMBL" id="PDUD01000020">
    <property type="protein sequence ID" value="PHN05779.1"/>
    <property type="molecule type" value="Genomic_DNA"/>
</dbReference>
<evidence type="ECO:0000313" key="7">
    <source>
        <dbReference type="EMBL" id="PHN05779.1"/>
    </source>
</evidence>
<dbReference type="GO" id="GO:0001510">
    <property type="term" value="P:RNA methylation"/>
    <property type="evidence" value="ECO:0007669"/>
    <property type="project" value="InterPro"/>
</dbReference>
<keyword evidence="3 5" id="KW-0949">S-adenosyl-L-methionine</keyword>
<dbReference type="OrthoDB" id="9810297at2"/>
<dbReference type="Gene3D" id="3.30.70.1170">
    <property type="entry name" value="Sun protein, domain 3"/>
    <property type="match status" value="1"/>
</dbReference>
<reference evidence="7 8" key="1">
    <citation type="submission" date="2017-10" db="EMBL/GenBank/DDBJ databases">
        <title>The draft genome sequence of Lewinella nigricans NBRC 102662.</title>
        <authorList>
            <person name="Wang K."/>
        </authorList>
    </citation>
    <scope>NUCLEOTIDE SEQUENCE [LARGE SCALE GENOMIC DNA]</scope>
    <source>
        <strain evidence="7 8">NBRC 102662</strain>
    </source>
</reference>
<feature type="binding site" evidence="5">
    <location>
        <position position="303"/>
    </location>
    <ligand>
        <name>S-adenosyl-L-methionine</name>
        <dbReference type="ChEBI" id="CHEBI:59789"/>
    </ligand>
</feature>
<dbReference type="CDD" id="cd02440">
    <property type="entry name" value="AdoMet_MTases"/>
    <property type="match status" value="1"/>
</dbReference>
<keyword evidence="8" id="KW-1185">Reference proteome</keyword>
<dbReference type="InterPro" id="IPR029063">
    <property type="entry name" value="SAM-dependent_MTases_sf"/>
</dbReference>
<dbReference type="PANTHER" id="PTHR22807">
    <property type="entry name" value="NOP2 YEAST -RELATED NOL1/NOP2/FMU SUN DOMAIN-CONTAINING"/>
    <property type="match status" value="1"/>
</dbReference>
<dbReference type="InterPro" id="IPR049560">
    <property type="entry name" value="MeTrfase_RsmB-F_NOP2_cat"/>
</dbReference>
<evidence type="ECO:0000256" key="2">
    <source>
        <dbReference type="ARBA" id="ARBA00022679"/>
    </source>
</evidence>
<dbReference type="SUPFAM" id="SSF53335">
    <property type="entry name" value="S-adenosyl-L-methionine-dependent methyltransferases"/>
    <property type="match status" value="1"/>
</dbReference>
<evidence type="ECO:0000256" key="5">
    <source>
        <dbReference type="PROSITE-ProRule" id="PRU01023"/>
    </source>
</evidence>
<dbReference type="AlphaFoldDB" id="A0A2D0NC68"/>
<proteinExistence type="inferred from homology"/>
<sequence length="405" mass="46572">MGKKNTNRLYPNLVQAVVSALQTIFTEDYYADKVIQRLLKSNPKWGSRDRAFLAESVYEIVRWYRLLYTVLGQEPKTEEDWWEMFGVYYLLAGGALPDWKEFSRLDAEQIKKRQTELLKDRKIRESIPDWLDERGAAELGEHWPESIAALNRMAQVVLRTNQLKTTSAELAELLSKDGIETRTLENGGLLVTKRRNLFATKAFKQGLFEVQDFSSQQVAPFLQVEPGMQVVDACAGGGGKSLHLATLMENKGRLLAMDTAAWKLNELKKRARRNGIHIVETRPITNSKVIKRLEGKADRLLLDVPCSGLGVIRRNPDAKWKLSNDFIERVRKEQADILDRYPRMLKPGGLLVYATCSILPSENRKQIDRFLETHPEFELEEDRTILPQDEGFDGFYMARLKKREN</sequence>
<protein>
    <submittedName>
        <fullName evidence="7">RNA methyltransferase</fullName>
    </submittedName>
</protein>
<feature type="active site" description="Nucleophile" evidence="5">
    <location>
        <position position="356"/>
    </location>
</feature>
<organism evidence="7 8">
    <name type="scientific">Flavilitoribacter nigricans (strain ATCC 23147 / DSM 23189 / NBRC 102662 / NCIMB 1420 / SS-2)</name>
    <name type="common">Lewinella nigricans</name>
    <dbReference type="NCBI Taxonomy" id="1122177"/>
    <lineage>
        <taxon>Bacteria</taxon>
        <taxon>Pseudomonadati</taxon>
        <taxon>Bacteroidota</taxon>
        <taxon>Saprospiria</taxon>
        <taxon>Saprospirales</taxon>
        <taxon>Lewinellaceae</taxon>
        <taxon>Flavilitoribacter</taxon>
    </lineage>
</organism>
<comment type="caution">
    <text evidence="5">Lacks conserved residue(s) required for the propagation of feature annotation.</text>
</comment>
<evidence type="ECO:0000313" key="8">
    <source>
        <dbReference type="Proteomes" id="UP000223913"/>
    </source>
</evidence>